<feature type="compositionally biased region" description="Low complexity" evidence="5">
    <location>
        <begin position="581"/>
        <end position="604"/>
    </location>
</feature>
<dbReference type="AlphaFoldDB" id="A0A3M9YCJ3"/>
<feature type="region of interest" description="Disordered" evidence="5">
    <location>
        <begin position="1"/>
        <end position="27"/>
    </location>
</feature>
<evidence type="ECO:0000256" key="2">
    <source>
        <dbReference type="ARBA" id="ARBA00022692"/>
    </source>
</evidence>
<dbReference type="GeneID" id="39608581"/>
<dbReference type="GO" id="GO:0016020">
    <property type="term" value="C:membrane"/>
    <property type="evidence" value="ECO:0007669"/>
    <property type="project" value="UniProtKB-SubCell"/>
</dbReference>
<dbReference type="RefSeq" id="XP_028496411.1">
    <property type="nucleotide sequence ID" value="XM_028639057.1"/>
</dbReference>
<gene>
    <name evidence="8" type="ORF">D7B24_004892</name>
</gene>
<feature type="region of interest" description="Disordered" evidence="5">
    <location>
        <begin position="137"/>
        <end position="169"/>
    </location>
</feature>
<keyword evidence="4 6" id="KW-0472">Membrane</keyword>
<protein>
    <recommendedName>
        <fullName evidence="7">Ubiquitin-like domain-containing protein</fullName>
    </recommendedName>
</protein>
<feature type="compositionally biased region" description="Basic and acidic residues" evidence="5">
    <location>
        <begin position="673"/>
        <end position="683"/>
    </location>
</feature>
<name>A0A3M9YCJ3_9PEZI</name>
<evidence type="ECO:0000256" key="3">
    <source>
        <dbReference type="ARBA" id="ARBA00022989"/>
    </source>
</evidence>
<comment type="caution">
    <text evidence="8">The sequence shown here is derived from an EMBL/GenBank/DDBJ whole genome shotgun (WGS) entry which is preliminary data.</text>
</comment>
<dbReference type="PANTHER" id="PTHR12943">
    <property type="entry name" value="HOMOCYSTEINE-RESPONSIVE ENDOPLASMIC RETICULUM-RESIDENT UNIQUITIN-LIKE DOMAIN HERPUD PROTEIN FAMILY MEMBER"/>
    <property type="match status" value="1"/>
</dbReference>
<evidence type="ECO:0000256" key="6">
    <source>
        <dbReference type="SAM" id="Phobius"/>
    </source>
</evidence>
<dbReference type="PANTHER" id="PTHR12943:SF27">
    <property type="entry name" value="HOMOCYSTEINE-INDUCED ENDOPLASMIC RETICULUM PROTEIN, ISOFORM A"/>
    <property type="match status" value="1"/>
</dbReference>
<dbReference type="Gene3D" id="3.10.20.90">
    <property type="entry name" value="Phosphatidylinositol 3-kinase Catalytic Subunit, Chain A, domain 1"/>
    <property type="match status" value="1"/>
</dbReference>
<feature type="compositionally biased region" description="Low complexity" evidence="5">
    <location>
        <begin position="372"/>
        <end position="384"/>
    </location>
</feature>
<evidence type="ECO:0000313" key="9">
    <source>
        <dbReference type="Proteomes" id="UP000267145"/>
    </source>
</evidence>
<feature type="region of interest" description="Disordered" evidence="5">
    <location>
        <begin position="431"/>
        <end position="497"/>
    </location>
</feature>
<dbReference type="PROSITE" id="PS50053">
    <property type="entry name" value="UBIQUITIN_2"/>
    <property type="match status" value="1"/>
</dbReference>
<feature type="region of interest" description="Disordered" evidence="5">
    <location>
        <begin position="238"/>
        <end position="265"/>
    </location>
</feature>
<dbReference type="SUPFAM" id="SSF54236">
    <property type="entry name" value="Ubiquitin-like"/>
    <property type="match status" value="1"/>
</dbReference>
<feature type="region of interest" description="Disordered" evidence="5">
    <location>
        <begin position="581"/>
        <end position="617"/>
    </location>
</feature>
<feature type="region of interest" description="Disordered" evidence="5">
    <location>
        <begin position="311"/>
        <end position="392"/>
    </location>
</feature>
<feature type="compositionally biased region" description="Low complexity" evidence="5">
    <location>
        <begin position="685"/>
        <end position="717"/>
    </location>
</feature>
<feature type="compositionally biased region" description="Polar residues" evidence="5">
    <location>
        <begin position="149"/>
        <end position="161"/>
    </location>
</feature>
<evidence type="ECO:0000313" key="8">
    <source>
        <dbReference type="EMBL" id="RNJ58253.1"/>
    </source>
</evidence>
<feature type="compositionally biased region" description="Low complexity" evidence="5">
    <location>
        <begin position="453"/>
        <end position="488"/>
    </location>
</feature>
<sequence>MSSDSSSSSVADEPPAPTPTSAPVPANLPYDQLTVSLNIISPTTTATSGGPLSFPDLSISTTISQLKEKIRNAIPSKPADTQQRLIYRGRHLQADNDTLGQIIGEATIREHSLQAFHLVLRGIPDAPAPTPSVLRGRIPTPGEARPFATQAQPQNPRQQSPLGAPIPEAARRTGGFAIPTAPNFTPQQVQQMHSQLHQSMSAWSSGLQREAVNRAMANHQINHNQSARAAMGMHGIGDNGAPTTGPSHRDVSRGRSPGGQPYTRTVVREGTLGDGQPYRVTNTETWTPLSVSDVQGILRGADAGQATQAMTNAMQRSESPGPGALPFGLQPGASTPYYPAMGSRAASRSRSSRRGTPDPVSRSVSEGHTANAHASSAQPPAQSSGPEVYILSSPQGPRALLINNTSNETYYTPSLRLPVPDPAAAFARFVPHGRSPQHSPWPTGPFTIPPTTQPFQAPQQQEIQPQPQNQQQQQQQQPHNPQWQAPPHGLNEVPIGALPAHPNNPRLAPLIAQMLPHFWLVVRLGVFIWWFTSPNSNWSRWATVIAIAISIFIVNTGLFDAYFDRIVAPIRRHLDNLLPLANNNHNHNHNNNPPNNADLPGNPNDQRAPVAAQHNGPLDPAQAAARLVARRRHDNTTWLMEQARRLERAGLLFLASIAPGVAERHIAHLEEQERVERRRREEAEAAATAAAAAANGEPEPAVENAEANTGGEAAQNETPASAGPADGQQGNDQPAERREAEPLIAV</sequence>
<keyword evidence="9" id="KW-1185">Reference proteome</keyword>
<dbReference type="InterPro" id="IPR000626">
    <property type="entry name" value="Ubiquitin-like_dom"/>
</dbReference>
<keyword evidence="3 6" id="KW-1133">Transmembrane helix</keyword>
<feature type="region of interest" description="Disordered" evidence="5">
    <location>
        <begin position="673"/>
        <end position="746"/>
    </location>
</feature>
<feature type="transmembrane region" description="Helical" evidence="6">
    <location>
        <begin position="514"/>
        <end position="532"/>
    </location>
</feature>
<dbReference type="STRING" id="1051616.A0A3M9YCJ3"/>
<feature type="transmembrane region" description="Helical" evidence="6">
    <location>
        <begin position="538"/>
        <end position="563"/>
    </location>
</feature>
<comment type="subcellular location">
    <subcellularLocation>
        <location evidence="1">Membrane</location>
    </subcellularLocation>
</comment>
<dbReference type="Pfam" id="PF00240">
    <property type="entry name" value="ubiquitin"/>
    <property type="match status" value="1"/>
</dbReference>
<feature type="compositionally biased region" description="Basic and acidic residues" evidence="5">
    <location>
        <begin position="734"/>
        <end position="746"/>
    </location>
</feature>
<dbReference type="InterPro" id="IPR039751">
    <property type="entry name" value="HERPUD1/2"/>
</dbReference>
<evidence type="ECO:0000256" key="4">
    <source>
        <dbReference type="ARBA" id="ARBA00023136"/>
    </source>
</evidence>
<evidence type="ECO:0000256" key="5">
    <source>
        <dbReference type="SAM" id="MobiDB-lite"/>
    </source>
</evidence>
<organism evidence="8 9">
    <name type="scientific">Verticillium nonalfalfae</name>
    <dbReference type="NCBI Taxonomy" id="1051616"/>
    <lineage>
        <taxon>Eukaryota</taxon>
        <taxon>Fungi</taxon>
        <taxon>Dikarya</taxon>
        <taxon>Ascomycota</taxon>
        <taxon>Pezizomycotina</taxon>
        <taxon>Sordariomycetes</taxon>
        <taxon>Hypocreomycetidae</taxon>
        <taxon>Glomerellales</taxon>
        <taxon>Plectosphaerellaceae</taxon>
        <taxon>Verticillium</taxon>
    </lineage>
</organism>
<dbReference type="InterPro" id="IPR029071">
    <property type="entry name" value="Ubiquitin-like_domsf"/>
</dbReference>
<reference evidence="8 9" key="1">
    <citation type="submission" date="2018-10" db="EMBL/GenBank/DDBJ databases">
        <title>Genome sequence of Verticillium nonalfalfae VnAa140.</title>
        <authorList>
            <person name="Stajich J.E."/>
            <person name="Kasson M.T."/>
        </authorList>
    </citation>
    <scope>NUCLEOTIDE SEQUENCE [LARGE SCALE GENOMIC DNA]</scope>
    <source>
        <strain evidence="8 9">VnAa140</strain>
    </source>
</reference>
<dbReference type="Proteomes" id="UP000267145">
    <property type="component" value="Unassembled WGS sequence"/>
</dbReference>
<feature type="domain" description="Ubiquitin-like" evidence="7">
    <location>
        <begin position="33"/>
        <end position="101"/>
    </location>
</feature>
<keyword evidence="2 6" id="KW-0812">Transmembrane</keyword>
<accession>A0A3M9YCJ3</accession>
<proteinExistence type="predicted"/>
<evidence type="ECO:0000259" key="7">
    <source>
        <dbReference type="PROSITE" id="PS50053"/>
    </source>
</evidence>
<dbReference type="GO" id="GO:0030968">
    <property type="term" value="P:endoplasmic reticulum unfolded protein response"/>
    <property type="evidence" value="ECO:0007669"/>
    <property type="project" value="TreeGrafter"/>
</dbReference>
<dbReference type="EMBL" id="RBVV01000029">
    <property type="protein sequence ID" value="RNJ58253.1"/>
    <property type="molecule type" value="Genomic_DNA"/>
</dbReference>
<evidence type="ECO:0000256" key="1">
    <source>
        <dbReference type="ARBA" id="ARBA00004370"/>
    </source>
</evidence>